<dbReference type="Proteomes" id="UP001058271">
    <property type="component" value="Chromosome"/>
</dbReference>
<accession>A0ABY5Z1A0</accession>
<protein>
    <submittedName>
        <fullName evidence="1">Uncharacterized protein</fullName>
    </submittedName>
</protein>
<sequence>MASFVQPPLTTVKRPAEEIGAAAAGRFPGTRFAAAGPGRSALLPGITHLTSIGMAISACTRVPATLDMEA</sequence>
<dbReference type="RefSeq" id="WP_260725152.1">
    <property type="nucleotide sequence ID" value="NZ_BAAABS010000051.1"/>
</dbReference>
<organism evidence="1 2">
    <name type="scientific">Dactylosporangium roseum</name>
    <dbReference type="NCBI Taxonomy" id="47989"/>
    <lineage>
        <taxon>Bacteria</taxon>
        <taxon>Bacillati</taxon>
        <taxon>Actinomycetota</taxon>
        <taxon>Actinomycetes</taxon>
        <taxon>Micromonosporales</taxon>
        <taxon>Micromonosporaceae</taxon>
        <taxon>Dactylosporangium</taxon>
    </lineage>
</organism>
<evidence type="ECO:0000313" key="1">
    <source>
        <dbReference type="EMBL" id="UWZ35801.1"/>
    </source>
</evidence>
<evidence type="ECO:0000313" key="2">
    <source>
        <dbReference type="Proteomes" id="UP001058271"/>
    </source>
</evidence>
<name>A0ABY5Z1A0_9ACTN</name>
<proteinExistence type="predicted"/>
<gene>
    <name evidence="1" type="ORF">Drose_32680</name>
</gene>
<reference evidence="1" key="1">
    <citation type="submission" date="2021-04" db="EMBL/GenBank/DDBJ databases">
        <title>Biosynthetic gene clusters of Dactylosporangioum roseum.</title>
        <authorList>
            <person name="Hartkoorn R.C."/>
            <person name="Beaudoing E."/>
            <person name="Hot D."/>
            <person name="Moureu S."/>
        </authorList>
    </citation>
    <scope>NUCLEOTIDE SEQUENCE</scope>
    <source>
        <strain evidence="1">NRRL B-16295</strain>
    </source>
</reference>
<dbReference type="EMBL" id="CP073721">
    <property type="protein sequence ID" value="UWZ35801.1"/>
    <property type="molecule type" value="Genomic_DNA"/>
</dbReference>
<keyword evidence="2" id="KW-1185">Reference proteome</keyword>